<evidence type="ECO:0000313" key="3">
    <source>
        <dbReference type="Proteomes" id="UP000562492"/>
    </source>
</evidence>
<dbReference type="Pfam" id="PF00300">
    <property type="entry name" value="His_Phos_1"/>
    <property type="match status" value="1"/>
</dbReference>
<dbReference type="SUPFAM" id="SSF53254">
    <property type="entry name" value="Phosphoglycerate mutase-like"/>
    <property type="match status" value="1"/>
</dbReference>
<name>A0ABR6RH69_9BURK</name>
<dbReference type="InterPro" id="IPR051695">
    <property type="entry name" value="Phosphoglycerate_Mutase"/>
</dbReference>
<dbReference type="CDD" id="cd07067">
    <property type="entry name" value="HP_PGM_like"/>
    <property type="match status" value="1"/>
</dbReference>
<keyword evidence="2" id="KW-0413">Isomerase</keyword>
<evidence type="ECO:0000313" key="2">
    <source>
        <dbReference type="EMBL" id="MBB6578428.1"/>
    </source>
</evidence>
<accession>A0ABR6RH69</accession>
<reference evidence="2 3" key="1">
    <citation type="submission" date="2020-08" db="EMBL/GenBank/DDBJ databases">
        <title>Functional genomics of gut bacteria from endangered species of beetles.</title>
        <authorList>
            <person name="Carlos-Shanley C."/>
        </authorList>
    </citation>
    <scope>NUCLEOTIDE SEQUENCE [LARGE SCALE GENOMIC DNA]</scope>
    <source>
        <strain evidence="2 3">S00124</strain>
    </source>
</reference>
<keyword evidence="3" id="KW-1185">Reference proteome</keyword>
<dbReference type="PANTHER" id="PTHR46517:SF1">
    <property type="entry name" value="FRUCTOSE-2,6-BISPHOSPHATASE TIGAR"/>
    <property type="match status" value="1"/>
</dbReference>
<dbReference type="EMBL" id="JACHKZ010000014">
    <property type="protein sequence ID" value="MBB6578428.1"/>
    <property type="molecule type" value="Genomic_DNA"/>
</dbReference>
<dbReference type="RefSeq" id="WP_184708873.1">
    <property type="nucleotide sequence ID" value="NZ_JACHKZ010000014.1"/>
</dbReference>
<dbReference type="InterPro" id="IPR029033">
    <property type="entry name" value="His_PPase_superfam"/>
</dbReference>
<keyword evidence="1" id="KW-0378">Hydrolase</keyword>
<comment type="caution">
    <text evidence="2">The sequence shown here is derived from an EMBL/GenBank/DDBJ whole genome shotgun (WGS) entry which is preliminary data.</text>
</comment>
<dbReference type="PANTHER" id="PTHR46517">
    <property type="entry name" value="FRUCTOSE-2,6-BISPHOSPHATASE TIGAR"/>
    <property type="match status" value="1"/>
</dbReference>
<gene>
    <name evidence="2" type="ORF">HNP33_002510</name>
</gene>
<sequence length="213" mass="23304">MNATRIIAIRHGETDWNVGARIQGHTDIALNSTGHRQARQMAAALADEPLHHIYSSDLQRALATAQALADANGAKLTIDARLRERCFGSYEGQRFADVEAAQPQAALRWRKRDPAFAPPSGESLQALQARIAHVVHALASQHMGQQIALVAHGGVLDTLYRLATRQDLQAPRTWELANTSINRLLWTPDSGLALVGWGDTSHLQQTGMDELTN</sequence>
<dbReference type="Proteomes" id="UP000562492">
    <property type="component" value="Unassembled WGS sequence"/>
</dbReference>
<dbReference type="GO" id="GO:0004619">
    <property type="term" value="F:phosphoglycerate mutase activity"/>
    <property type="evidence" value="ECO:0007669"/>
    <property type="project" value="UniProtKB-EC"/>
</dbReference>
<evidence type="ECO:0000256" key="1">
    <source>
        <dbReference type="ARBA" id="ARBA00022801"/>
    </source>
</evidence>
<proteinExistence type="predicted"/>
<protein>
    <submittedName>
        <fullName evidence="2">Phosphoglycerate mutase</fullName>
        <ecNumber evidence="2">5.4.2.12</ecNumber>
    </submittedName>
</protein>
<dbReference type="Gene3D" id="3.40.50.1240">
    <property type="entry name" value="Phosphoglycerate mutase-like"/>
    <property type="match status" value="1"/>
</dbReference>
<dbReference type="SMART" id="SM00855">
    <property type="entry name" value="PGAM"/>
    <property type="match status" value="1"/>
</dbReference>
<dbReference type="InterPro" id="IPR013078">
    <property type="entry name" value="His_Pase_superF_clade-1"/>
</dbReference>
<organism evidence="2 3">
    <name type="scientific">Comamonas odontotermitis</name>
    <dbReference type="NCBI Taxonomy" id="379895"/>
    <lineage>
        <taxon>Bacteria</taxon>
        <taxon>Pseudomonadati</taxon>
        <taxon>Pseudomonadota</taxon>
        <taxon>Betaproteobacteria</taxon>
        <taxon>Burkholderiales</taxon>
        <taxon>Comamonadaceae</taxon>
        <taxon>Comamonas</taxon>
    </lineage>
</organism>
<dbReference type="EC" id="5.4.2.12" evidence="2"/>